<evidence type="ECO:0000313" key="6">
    <source>
        <dbReference type="EMBL" id="SFD92687.1"/>
    </source>
</evidence>
<evidence type="ECO:0000256" key="1">
    <source>
        <dbReference type="ARBA" id="ARBA00022729"/>
    </source>
</evidence>
<dbReference type="Proteomes" id="UP000199400">
    <property type="component" value="Unassembled WGS sequence"/>
</dbReference>
<organism evidence="6 7">
    <name type="scientific">Nannocystis exedens</name>
    <dbReference type="NCBI Taxonomy" id="54"/>
    <lineage>
        <taxon>Bacteria</taxon>
        <taxon>Pseudomonadati</taxon>
        <taxon>Myxococcota</taxon>
        <taxon>Polyangia</taxon>
        <taxon>Nannocystales</taxon>
        <taxon>Nannocystaceae</taxon>
        <taxon>Nannocystis</taxon>
    </lineage>
</organism>
<dbReference type="Gene3D" id="3.10.100.10">
    <property type="entry name" value="Mannose-Binding Protein A, subunit A"/>
    <property type="match status" value="1"/>
</dbReference>
<protein>
    <submittedName>
        <fullName evidence="6">Myxococcus cysteine-rich repeat-containing protein</fullName>
    </submittedName>
</protein>
<sequence length="315" mass="32586">MVRPRVASLVLLLASGCFSPSGSESTTAGPGTGETSETTAGPGQATSTSTGSTSPSEPTSTGPTTSTSGPVETTTTTSEPDTTSPASTDGASCGDGVAAPDEECDDGNMVDGDGCSSACKIEFCGDLIVQPHEECDGGEGCDGCVRAYFHVFVTSLAISIVEFKDIGSADQICRAHARLAGLPGEYVAWLSTEAQTAADRLVHSTRPWQLRNGVQIAKDWYNLIDGDLDAAIDRDENGDEVSVRFPDCGPCPVWTATTKTGLAMGKDCDDWSAPGPGPAQVGECSLSDARWTEGCPDLTCSGHARLYCFEQPPPP</sequence>
<dbReference type="OrthoDB" id="9782972at2"/>
<feature type="compositionally biased region" description="Low complexity" evidence="4">
    <location>
        <begin position="38"/>
        <end position="88"/>
    </location>
</feature>
<gene>
    <name evidence="6" type="ORF">SAMN02745121_02242</name>
</gene>
<accession>A0A1I1WC12</accession>
<feature type="signal peptide" evidence="5">
    <location>
        <begin position="1"/>
        <end position="23"/>
    </location>
</feature>
<dbReference type="NCBIfam" id="TIGR02232">
    <property type="entry name" value="myxo_disulf_rpt"/>
    <property type="match status" value="1"/>
</dbReference>
<keyword evidence="2" id="KW-0677">Repeat</keyword>
<dbReference type="AlphaFoldDB" id="A0A1I1WC12"/>
<reference evidence="7" key="1">
    <citation type="submission" date="2016-10" db="EMBL/GenBank/DDBJ databases">
        <authorList>
            <person name="Varghese N."/>
            <person name="Submissions S."/>
        </authorList>
    </citation>
    <scope>NUCLEOTIDE SEQUENCE [LARGE SCALE GENOMIC DNA]</scope>
    <source>
        <strain evidence="7">ATCC 25963</strain>
    </source>
</reference>
<dbReference type="PROSITE" id="PS51257">
    <property type="entry name" value="PROKAR_LIPOPROTEIN"/>
    <property type="match status" value="1"/>
</dbReference>
<dbReference type="InterPro" id="IPR016186">
    <property type="entry name" value="C-type_lectin-like/link_sf"/>
</dbReference>
<feature type="region of interest" description="Disordered" evidence="4">
    <location>
        <begin position="17"/>
        <end position="99"/>
    </location>
</feature>
<feature type="compositionally biased region" description="Polar residues" evidence="4">
    <location>
        <begin position="18"/>
        <end position="37"/>
    </location>
</feature>
<keyword evidence="3" id="KW-1015">Disulfide bond</keyword>
<evidence type="ECO:0000256" key="3">
    <source>
        <dbReference type="ARBA" id="ARBA00023157"/>
    </source>
</evidence>
<dbReference type="Pfam" id="PF13948">
    <property type="entry name" value="DUF4215"/>
    <property type="match status" value="1"/>
</dbReference>
<keyword evidence="1 5" id="KW-0732">Signal</keyword>
<dbReference type="STRING" id="54.SAMN02745121_02242"/>
<name>A0A1I1WC12_9BACT</name>
<evidence type="ECO:0000313" key="7">
    <source>
        <dbReference type="Proteomes" id="UP000199400"/>
    </source>
</evidence>
<dbReference type="InterPro" id="IPR011936">
    <property type="entry name" value="Myxo_disulph_rpt"/>
</dbReference>
<dbReference type="InterPro" id="IPR016187">
    <property type="entry name" value="CTDL_fold"/>
</dbReference>
<evidence type="ECO:0000256" key="5">
    <source>
        <dbReference type="SAM" id="SignalP"/>
    </source>
</evidence>
<dbReference type="EMBL" id="FOMX01000006">
    <property type="protein sequence ID" value="SFD92687.1"/>
    <property type="molecule type" value="Genomic_DNA"/>
</dbReference>
<feature type="chain" id="PRO_5011589167" evidence="5">
    <location>
        <begin position="24"/>
        <end position="315"/>
    </location>
</feature>
<proteinExistence type="predicted"/>
<dbReference type="SUPFAM" id="SSF56436">
    <property type="entry name" value="C-type lectin-like"/>
    <property type="match status" value="1"/>
</dbReference>
<keyword evidence="7" id="KW-1185">Reference proteome</keyword>
<dbReference type="RefSeq" id="WP_100792892.1">
    <property type="nucleotide sequence ID" value="NZ_FOMX01000006.1"/>
</dbReference>
<evidence type="ECO:0000256" key="4">
    <source>
        <dbReference type="SAM" id="MobiDB-lite"/>
    </source>
</evidence>
<evidence type="ECO:0000256" key="2">
    <source>
        <dbReference type="ARBA" id="ARBA00022737"/>
    </source>
</evidence>